<accession>A0A1R3HG55</accession>
<dbReference type="EMBL" id="AWUE01020249">
    <property type="protein sequence ID" value="OMO69291.1"/>
    <property type="molecule type" value="Genomic_DNA"/>
</dbReference>
<proteinExistence type="predicted"/>
<keyword evidence="1" id="KW-0648">Protein biosynthesis</keyword>
<evidence type="ECO:0000313" key="2">
    <source>
        <dbReference type="Proteomes" id="UP000187203"/>
    </source>
</evidence>
<dbReference type="GO" id="GO:0003743">
    <property type="term" value="F:translation initiation factor activity"/>
    <property type="evidence" value="ECO:0007669"/>
    <property type="project" value="UniProtKB-KW"/>
</dbReference>
<protein>
    <submittedName>
        <fullName evidence="1">Eukaryotic translation initiation factor 2A isoform 3</fullName>
    </submittedName>
</protein>
<evidence type="ECO:0000313" key="1">
    <source>
        <dbReference type="EMBL" id="OMO69291.1"/>
    </source>
</evidence>
<comment type="caution">
    <text evidence="1">The sequence shown here is derived from an EMBL/GenBank/DDBJ whole genome shotgun (WGS) entry which is preliminary data.</text>
</comment>
<gene>
    <name evidence="1" type="ORF">COLO4_29149</name>
</gene>
<dbReference type="Proteomes" id="UP000187203">
    <property type="component" value="Unassembled WGS sequence"/>
</dbReference>
<reference evidence="2" key="1">
    <citation type="submission" date="2013-09" db="EMBL/GenBank/DDBJ databases">
        <title>Corchorus olitorius genome sequencing.</title>
        <authorList>
            <person name="Alam M."/>
            <person name="Haque M.S."/>
            <person name="Islam M.S."/>
            <person name="Emdad E.M."/>
            <person name="Islam M.M."/>
            <person name="Ahmed B."/>
            <person name="Halim A."/>
            <person name="Hossen Q.M.M."/>
            <person name="Hossain M.Z."/>
            <person name="Ahmed R."/>
            <person name="Khan M.M."/>
            <person name="Islam R."/>
            <person name="Rashid M.M."/>
            <person name="Khan S.A."/>
            <person name="Rahman M.S."/>
            <person name="Alam M."/>
            <person name="Yahiya A.S."/>
            <person name="Khan M.S."/>
            <person name="Azam M.S."/>
            <person name="Haque T."/>
            <person name="Lashkar M.Z.H."/>
            <person name="Akhand A.I."/>
            <person name="Morshed G."/>
            <person name="Roy S."/>
            <person name="Uddin K.S."/>
            <person name="Rabeya T."/>
            <person name="Hossain A.S."/>
            <person name="Chowdhury A."/>
            <person name="Snigdha A.R."/>
            <person name="Mortoza M.S."/>
            <person name="Matin S.A."/>
            <person name="Hoque S.M.E."/>
            <person name="Islam M.K."/>
            <person name="Roy D.K."/>
            <person name="Haider R."/>
            <person name="Moosa M.M."/>
            <person name="Elias S.M."/>
            <person name="Hasan A.M."/>
            <person name="Jahan S."/>
            <person name="Shafiuddin M."/>
            <person name="Mahmood N."/>
            <person name="Shommy N.S."/>
        </authorList>
    </citation>
    <scope>NUCLEOTIDE SEQUENCE [LARGE SCALE GENOMIC DNA]</scope>
    <source>
        <strain evidence="2">cv. O-4</strain>
    </source>
</reference>
<keyword evidence="1" id="KW-0396">Initiation factor</keyword>
<dbReference type="STRING" id="93759.A0A1R3HG55"/>
<keyword evidence="2" id="KW-1185">Reference proteome</keyword>
<name>A0A1R3HG55_9ROSI</name>
<sequence length="174" mass="19635">MAAALETSITQHLDILVQEPDGYSNWTGPNKVELKCEKVHCTNVKLIPGTDRLLRDSWCYGFRLVPTWIQFTSNEVVACRLITNIGVDFFDTVDFSMGVLYCLEICGVTALELSKAPGSHVSATVPKSKDWNNQVSVQIYAFGWHIVHEIYEEWELSCLKPDVIQKIDVPLSML</sequence>
<organism evidence="1 2">
    <name type="scientific">Corchorus olitorius</name>
    <dbReference type="NCBI Taxonomy" id="93759"/>
    <lineage>
        <taxon>Eukaryota</taxon>
        <taxon>Viridiplantae</taxon>
        <taxon>Streptophyta</taxon>
        <taxon>Embryophyta</taxon>
        <taxon>Tracheophyta</taxon>
        <taxon>Spermatophyta</taxon>
        <taxon>Magnoliopsida</taxon>
        <taxon>eudicotyledons</taxon>
        <taxon>Gunneridae</taxon>
        <taxon>Pentapetalae</taxon>
        <taxon>rosids</taxon>
        <taxon>malvids</taxon>
        <taxon>Malvales</taxon>
        <taxon>Malvaceae</taxon>
        <taxon>Grewioideae</taxon>
        <taxon>Apeibeae</taxon>
        <taxon>Corchorus</taxon>
    </lineage>
</organism>
<dbReference type="OrthoDB" id="2194683at2759"/>
<dbReference type="AlphaFoldDB" id="A0A1R3HG55"/>